<evidence type="ECO:0000256" key="4">
    <source>
        <dbReference type="ARBA" id="ARBA00022801"/>
    </source>
</evidence>
<dbReference type="Proteomes" id="UP000647133">
    <property type="component" value="Unassembled WGS sequence"/>
</dbReference>
<keyword evidence="4" id="KW-0378">Hydrolase</keyword>
<evidence type="ECO:0000256" key="2">
    <source>
        <dbReference type="ARBA" id="ARBA00022670"/>
    </source>
</evidence>
<protein>
    <submittedName>
        <fullName evidence="8">M20/M25/M40 family metallo-hydrolase</fullName>
    </submittedName>
</protein>
<dbReference type="RefSeq" id="WP_192010580.1">
    <property type="nucleotide sequence ID" value="NZ_JACYTQ010000004.1"/>
</dbReference>
<dbReference type="InterPro" id="IPR036264">
    <property type="entry name" value="Bact_exopeptidase_dim_dom"/>
</dbReference>
<dbReference type="EMBL" id="JACYTQ010000004">
    <property type="protein sequence ID" value="MBD8489694.1"/>
    <property type="molecule type" value="Genomic_DNA"/>
</dbReference>
<evidence type="ECO:0000259" key="7">
    <source>
        <dbReference type="Pfam" id="PF07687"/>
    </source>
</evidence>
<comment type="similarity">
    <text evidence="1">Belongs to the peptidase M20A family.</text>
</comment>
<dbReference type="InterPro" id="IPR002933">
    <property type="entry name" value="Peptidase_M20"/>
</dbReference>
<evidence type="ECO:0000256" key="5">
    <source>
        <dbReference type="ARBA" id="ARBA00022833"/>
    </source>
</evidence>
<dbReference type="Pfam" id="PF01546">
    <property type="entry name" value="Peptidase_M20"/>
    <property type="match status" value="1"/>
</dbReference>
<comment type="caution">
    <text evidence="8">The sequence shown here is derived from an EMBL/GenBank/DDBJ whole genome shotgun (WGS) entry which is preliminary data.</text>
</comment>
<evidence type="ECO:0000313" key="9">
    <source>
        <dbReference type="Proteomes" id="UP000647133"/>
    </source>
</evidence>
<dbReference type="InterPro" id="IPR011650">
    <property type="entry name" value="Peptidase_M20_dimer"/>
</dbReference>
<keyword evidence="6" id="KW-0812">Transmembrane</keyword>
<keyword evidence="3" id="KW-0479">Metal-binding</keyword>
<dbReference type="Gene3D" id="1.10.150.900">
    <property type="match status" value="1"/>
</dbReference>
<keyword evidence="9" id="KW-1185">Reference proteome</keyword>
<keyword evidence="6" id="KW-0472">Membrane</keyword>
<gene>
    <name evidence="8" type="ORF">IFO69_13135</name>
</gene>
<evidence type="ECO:0000313" key="8">
    <source>
        <dbReference type="EMBL" id="MBD8489694.1"/>
    </source>
</evidence>
<keyword evidence="2" id="KW-0645">Protease</keyword>
<name>A0ABR9AQ17_9BACT</name>
<keyword evidence="6" id="KW-1133">Transmembrane helix</keyword>
<dbReference type="Gene3D" id="3.40.630.10">
    <property type="entry name" value="Zn peptidases"/>
    <property type="match status" value="1"/>
</dbReference>
<dbReference type="PIRSF" id="PIRSF036696">
    <property type="entry name" value="ACY-1"/>
    <property type="match status" value="1"/>
</dbReference>
<proteinExistence type="inferred from homology"/>
<evidence type="ECO:0000256" key="1">
    <source>
        <dbReference type="ARBA" id="ARBA00006247"/>
    </source>
</evidence>
<reference evidence="8 9" key="1">
    <citation type="submission" date="2020-09" db="EMBL/GenBank/DDBJ databases">
        <title>Echinicola sp. CAU 1574 isolated from sand of Sido Beach.</title>
        <authorList>
            <person name="Kim W."/>
        </authorList>
    </citation>
    <scope>NUCLEOTIDE SEQUENCE [LARGE SCALE GENOMIC DNA]</scope>
    <source>
        <strain evidence="8 9">CAU 1574</strain>
    </source>
</reference>
<keyword evidence="5" id="KW-0862">Zinc</keyword>
<evidence type="ECO:0000256" key="6">
    <source>
        <dbReference type="SAM" id="Phobius"/>
    </source>
</evidence>
<feature type="transmembrane region" description="Helical" evidence="6">
    <location>
        <begin position="7"/>
        <end position="27"/>
    </location>
</feature>
<dbReference type="Pfam" id="PF07687">
    <property type="entry name" value="M20_dimer"/>
    <property type="match status" value="1"/>
</dbReference>
<evidence type="ECO:0000256" key="3">
    <source>
        <dbReference type="ARBA" id="ARBA00022723"/>
    </source>
</evidence>
<accession>A0ABR9AQ17</accession>
<feature type="domain" description="Peptidase M20 dimerisation" evidence="7">
    <location>
        <begin position="239"/>
        <end position="383"/>
    </location>
</feature>
<sequence>MKLFKKGILFLLVAFLFFVAYLFFNMFTFPSKQISRKPIEPLQISSTSVSNFSKAIQIQTVSPEDPKDFDTLQFQQFADFLSSTYPLADSLLDKKNFNDFSFLYHWEGSKPDLKPIILMGHLDVVPVIEENIPDWKESPFGGEIIQDTIWGRGTIDDKVGVIGILEATERLLQNGYQPERSIYLAFGHDEEIGGVKGAQAIAAYLKEQNVQAEFVLDEGGSIVQNMVPGIPGDVALIGIAEKGFVSLSLSVKVEGGHSSMPERETAIDILSSAIAKLKQKPFPSLISAPIDGFIQYLGPEMPFVNKLVFANKPIFSSVITKIYEGSASGNALVRTTTSPTIFNSGVKENIIPQSAKATINFRIIPGETIESVEERVKKTINDERIHIQRSAFISNPSKVSKTDSFGFQTIQETITETFPSTLVSPYLVVGGTDSRHFNEISDDIYRFSAIKLNKGNIKSFHGLNERIPVSDFENSIRFYHQLILNATEN</sequence>
<organism evidence="8 9">
    <name type="scientific">Echinicola arenosa</name>
    <dbReference type="NCBI Taxonomy" id="2774144"/>
    <lineage>
        <taxon>Bacteria</taxon>
        <taxon>Pseudomonadati</taxon>
        <taxon>Bacteroidota</taxon>
        <taxon>Cytophagia</taxon>
        <taxon>Cytophagales</taxon>
        <taxon>Cyclobacteriaceae</taxon>
        <taxon>Echinicola</taxon>
    </lineage>
</organism>
<dbReference type="SUPFAM" id="SSF55031">
    <property type="entry name" value="Bacterial exopeptidase dimerisation domain"/>
    <property type="match status" value="1"/>
</dbReference>
<dbReference type="PANTHER" id="PTHR45962:SF1">
    <property type="entry name" value="N-FATTY-ACYL-AMINO ACID SYNTHASE_HYDROLASE PM20D1"/>
    <property type="match status" value="1"/>
</dbReference>
<dbReference type="InterPro" id="IPR047177">
    <property type="entry name" value="Pept_M20A"/>
</dbReference>
<dbReference type="Gene3D" id="3.30.70.360">
    <property type="match status" value="1"/>
</dbReference>
<dbReference type="PANTHER" id="PTHR45962">
    <property type="entry name" value="N-FATTY-ACYL-AMINO ACID SYNTHASE/HYDROLASE PM20D1"/>
    <property type="match status" value="1"/>
</dbReference>
<dbReference type="SUPFAM" id="SSF53187">
    <property type="entry name" value="Zn-dependent exopeptidases"/>
    <property type="match status" value="1"/>
</dbReference>